<feature type="compositionally biased region" description="Low complexity" evidence="5">
    <location>
        <begin position="37"/>
        <end position="47"/>
    </location>
</feature>
<name>R0LHN7_STRMT</name>
<dbReference type="PROSITE" id="PS50847">
    <property type="entry name" value="GRAM_POS_ANCHORING"/>
    <property type="match status" value="1"/>
</dbReference>
<accession>R0LHN7</accession>
<evidence type="ECO:0000259" key="7">
    <source>
        <dbReference type="PROSITE" id="PS50847"/>
    </source>
</evidence>
<keyword evidence="6" id="KW-0472">Membrane</keyword>
<keyword evidence="4" id="KW-0572">Peptidoglycan-anchor</keyword>
<protein>
    <submittedName>
        <fullName evidence="8">Pullulanase</fullName>
    </submittedName>
</protein>
<keyword evidence="3" id="KW-0732">Signal</keyword>
<keyword evidence="6" id="KW-0812">Transmembrane</keyword>
<feature type="region of interest" description="Disordered" evidence="5">
    <location>
        <begin position="30"/>
        <end position="120"/>
    </location>
</feature>
<dbReference type="AlphaFoldDB" id="R0LHN7"/>
<reference evidence="8 9" key="1">
    <citation type="submission" date="2013-04" db="EMBL/GenBank/DDBJ databases">
        <authorList>
            <person name="Ikryannikova L.N."/>
            <person name="Ilina E.N."/>
            <person name="Kostryukova E.S."/>
            <person name="Semashko T.A."/>
            <person name="Karpova I.Y.U."/>
            <person name="Larin A.K."/>
            <person name="Ischenko D.S."/>
            <person name="Alekseev D.G."/>
            <person name="Klimova E.A."/>
            <person name="Filimonova A.V."/>
            <person name="Savinova T.A."/>
            <person name="Filimonova O.Y.U."/>
            <person name="Dubovickaya V.A."/>
            <person name="Sidorenko S.V."/>
            <person name="Govorun V.M."/>
        </authorList>
    </citation>
    <scope>NUCLEOTIDE SEQUENCE [LARGE SCALE GENOMIC DNA]</scope>
    <source>
        <strain evidence="8 9">11/5</strain>
    </source>
</reference>
<comment type="caution">
    <text evidence="8">The sequence shown here is derived from an EMBL/GenBank/DDBJ whole genome shotgun (WGS) entry which is preliminary data.</text>
</comment>
<keyword evidence="6" id="KW-1133">Transmembrane helix</keyword>
<dbReference type="Proteomes" id="UP000013365">
    <property type="component" value="Unassembled WGS sequence"/>
</dbReference>
<feature type="compositionally biased region" description="Basic and acidic residues" evidence="5">
    <location>
        <begin position="67"/>
        <end position="82"/>
    </location>
</feature>
<dbReference type="EMBL" id="AQTT01000012">
    <property type="protein sequence ID" value="EOB21762.1"/>
    <property type="molecule type" value="Genomic_DNA"/>
</dbReference>
<evidence type="ECO:0000256" key="4">
    <source>
        <dbReference type="ARBA" id="ARBA00023088"/>
    </source>
</evidence>
<keyword evidence="2" id="KW-0964">Secreted</keyword>
<evidence type="ECO:0000313" key="9">
    <source>
        <dbReference type="Proteomes" id="UP000013365"/>
    </source>
</evidence>
<evidence type="ECO:0000256" key="6">
    <source>
        <dbReference type="SAM" id="Phobius"/>
    </source>
</evidence>
<dbReference type="Pfam" id="PF00746">
    <property type="entry name" value="Gram_pos_anchor"/>
    <property type="match status" value="1"/>
</dbReference>
<sequence>MKLNALTATVLRVSQGGAIVAPAVEEKPEFDLSSLTQEQGQNNGQENTPNRVVKPEHQDPAPQTKPDSTKLDTKVADADHKPSQTTTDSQAEKPAQEPQASSVKEAVLNESVENSSKENIAAPLAKQAELPNTGTKNDHKLLFAGISLLALLGLGFLLKNKKEN</sequence>
<dbReference type="PATRIC" id="fig|1239792.3.peg.1142"/>
<evidence type="ECO:0000256" key="5">
    <source>
        <dbReference type="SAM" id="MobiDB-lite"/>
    </source>
</evidence>
<dbReference type="NCBIfam" id="TIGR01167">
    <property type="entry name" value="LPXTG_anchor"/>
    <property type="match status" value="1"/>
</dbReference>
<keyword evidence="1" id="KW-0134">Cell wall</keyword>
<feature type="transmembrane region" description="Helical" evidence="6">
    <location>
        <begin position="141"/>
        <end position="158"/>
    </location>
</feature>
<feature type="domain" description="Gram-positive cocci surface proteins LPxTG" evidence="7">
    <location>
        <begin position="130"/>
        <end position="164"/>
    </location>
</feature>
<organism evidence="8 9">
    <name type="scientific">Streptococcus mitis 11/5</name>
    <dbReference type="NCBI Taxonomy" id="1239792"/>
    <lineage>
        <taxon>Bacteria</taxon>
        <taxon>Bacillati</taxon>
        <taxon>Bacillota</taxon>
        <taxon>Bacilli</taxon>
        <taxon>Lactobacillales</taxon>
        <taxon>Streptococcaceae</taxon>
        <taxon>Streptococcus</taxon>
        <taxon>Streptococcus mitis group</taxon>
    </lineage>
</organism>
<gene>
    <name evidence="8" type="ORF">D064_05856</name>
</gene>
<dbReference type="InterPro" id="IPR019931">
    <property type="entry name" value="LPXTG_anchor"/>
</dbReference>
<evidence type="ECO:0000313" key="8">
    <source>
        <dbReference type="EMBL" id="EOB21762.1"/>
    </source>
</evidence>
<evidence type="ECO:0000256" key="2">
    <source>
        <dbReference type="ARBA" id="ARBA00022525"/>
    </source>
</evidence>
<evidence type="ECO:0000256" key="3">
    <source>
        <dbReference type="ARBA" id="ARBA00022729"/>
    </source>
</evidence>
<evidence type="ECO:0000256" key="1">
    <source>
        <dbReference type="ARBA" id="ARBA00022512"/>
    </source>
</evidence>
<proteinExistence type="predicted"/>